<gene>
    <name evidence="5" type="ORF">DW243_18820</name>
</gene>
<feature type="non-terminal residue" evidence="5">
    <location>
        <position position="28"/>
    </location>
</feature>
<comment type="caution">
    <text evidence="3">Lacks conserved residue(s) required for the propagation of feature annotation.</text>
</comment>
<dbReference type="EMBL" id="QRIS01000097">
    <property type="protein sequence ID" value="RHG76967.1"/>
    <property type="molecule type" value="Genomic_DNA"/>
</dbReference>
<evidence type="ECO:0000259" key="4">
    <source>
        <dbReference type="PROSITE" id="PS50110"/>
    </source>
</evidence>
<dbReference type="AlphaFoldDB" id="A0A414UQ66"/>
<name>A0A414UQ66_MEDGN</name>
<dbReference type="InterPro" id="IPR001789">
    <property type="entry name" value="Sig_transdc_resp-reg_receiver"/>
</dbReference>
<organism evidence="5 6">
    <name type="scientific">Mediterraneibacter gnavus</name>
    <name type="common">Ruminococcus gnavus</name>
    <dbReference type="NCBI Taxonomy" id="33038"/>
    <lineage>
        <taxon>Bacteria</taxon>
        <taxon>Bacillati</taxon>
        <taxon>Bacillota</taxon>
        <taxon>Clostridia</taxon>
        <taxon>Lachnospirales</taxon>
        <taxon>Lachnospiraceae</taxon>
        <taxon>Mediterraneibacter</taxon>
    </lineage>
</organism>
<dbReference type="GO" id="GO:0000160">
    <property type="term" value="P:phosphorelay signal transduction system"/>
    <property type="evidence" value="ECO:0007669"/>
    <property type="project" value="InterPro"/>
</dbReference>
<feature type="domain" description="Response regulatory" evidence="4">
    <location>
        <begin position="3"/>
        <end position="28"/>
    </location>
</feature>
<keyword evidence="5" id="KW-0238">DNA-binding</keyword>
<reference evidence="5 6" key="1">
    <citation type="submission" date="2018-08" db="EMBL/GenBank/DDBJ databases">
        <title>A genome reference for cultivated species of the human gut microbiota.</title>
        <authorList>
            <person name="Zou Y."/>
            <person name="Xue W."/>
            <person name="Luo G."/>
        </authorList>
    </citation>
    <scope>NUCLEOTIDE SEQUENCE [LARGE SCALE GENOMIC DNA]</scope>
    <source>
        <strain evidence="5 6">AM21-18</strain>
    </source>
</reference>
<dbReference type="InterPro" id="IPR011006">
    <property type="entry name" value="CheY-like_superfamily"/>
</dbReference>
<evidence type="ECO:0000313" key="6">
    <source>
        <dbReference type="Proteomes" id="UP000283981"/>
    </source>
</evidence>
<comment type="caution">
    <text evidence="5">The sequence shown here is derived from an EMBL/GenBank/DDBJ whole genome shotgun (WGS) entry which is preliminary data.</text>
</comment>
<comment type="function">
    <text evidence="2">May play the central regulatory role in sporulation. It may be an element of the effector pathway responsible for the activation of sporulation genes in response to nutritional stress. Spo0A may act in concert with spo0H (a sigma factor) to control the expression of some genes that are critical to the sporulation process.</text>
</comment>
<evidence type="ECO:0000313" key="5">
    <source>
        <dbReference type="EMBL" id="RHG76967.1"/>
    </source>
</evidence>
<evidence type="ECO:0000256" key="2">
    <source>
        <dbReference type="ARBA" id="ARBA00024867"/>
    </source>
</evidence>
<proteinExistence type="predicted"/>
<dbReference type="Proteomes" id="UP000283981">
    <property type="component" value="Unassembled WGS sequence"/>
</dbReference>
<sequence length="28" mass="3459">MKKILIVEDDLDIQEMIQFFLEDQNYQV</sequence>
<dbReference type="PROSITE" id="PS50110">
    <property type="entry name" value="RESPONSE_REGULATORY"/>
    <property type="match status" value="1"/>
</dbReference>
<protein>
    <recommendedName>
        <fullName evidence="1">Stage 0 sporulation protein A homolog</fullName>
    </recommendedName>
</protein>
<dbReference type="SUPFAM" id="SSF52172">
    <property type="entry name" value="CheY-like"/>
    <property type="match status" value="1"/>
</dbReference>
<accession>A0A414UQ66</accession>
<dbReference type="Gene3D" id="3.40.50.2300">
    <property type="match status" value="1"/>
</dbReference>
<evidence type="ECO:0000256" key="3">
    <source>
        <dbReference type="PROSITE-ProRule" id="PRU00169"/>
    </source>
</evidence>
<evidence type="ECO:0000256" key="1">
    <source>
        <dbReference type="ARBA" id="ARBA00018672"/>
    </source>
</evidence>
<dbReference type="GO" id="GO:0003677">
    <property type="term" value="F:DNA binding"/>
    <property type="evidence" value="ECO:0007669"/>
    <property type="project" value="UniProtKB-KW"/>
</dbReference>